<dbReference type="InterPro" id="IPR008258">
    <property type="entry name" value="Transglycosylase_SLT_dom_1"/>
</dbReference>
<protein>
    <submittedName>
        <fullName evidence="2">Transglycosylase SLT domain-containing protein</fullName>
    </submittedName>
</protein>
<organism evidence="2 3">
    <name type="scientific">Limnobacter humi</name>
    <dbReference type="NCBI Taxonomy" id="1778671"/>
    <lineage>
        <taxon>Bacteria</taxon>
        <taxon>Pseudomonadati</taxon>
        <taxon>Pseudomonadota</taxon>
        <taxon>Betaproteobacteria</taxon>
        <taxon>Burkholderiales</taxon>
        <taxon>Burkholderiaceae</taxon>
        <taxon>Limnobacter</taxon>
    </lineage>
</organism>
<accession>A0ABT1WCI4</accession>
<evidence type="ECO:0000313" key="2">
    <source>
        <dbReference type="EMBL" id="MCQ8895226.1"/>
    </source>
</evidence>
<dbReference type="Proteomes" id="UP001204142">
    <property type="component" value="Unassembled WGS sequence"/>
</dbReference>
<dbReference type="InterPro" id="IPR023346">
    <property type="entry name" value="Lysozyme-like_dom_sf"/>
</dbReference>
<evidence type="ECO:0000259" key="1">
    <source>
        <dbReference type="Pfam" id="PF01464"/>
    </source>
</evidence>
<sequence>MQGALTFDEIQKLVKENNRSKEFSDEFVICLIWKETNFNPSRTNSQTITGLMQISKGAVDMVNKLTPAGTHFEHADMLDPATNIQCGTLYLDIAKNKLGGIDASFGTGKGYSKSIHTCEACLKGDTAHPMVALHKIHL</sequence>
<name>A0ABT1WCI4_9BURK</name>
<reference evidence="2 3" key="1">
    <citation type="submission" date="2022-07" db="EMBL/GenBank/DDBJ databases">
        <authorList>
            <person name="Xamxidin M."/>
            <person name="Wu M."/>
        </authorList>
    </citation>
    <scope>NUCLEOTIDE SEQUENCE [LARGE SCALE GENOMIC DNA]</scope>
    <source>
        <strain evidence="2 3">NBRC 111650</strain>
    </source>
</reference>
<proteinExistence type="predicted"/>
<dbReference type="EMBL" id="JANIGO010000001">
    <property type="protein sequence ID" value="MCQ8895226.1"/>
    <property type="molecule type" value="Genomic_DNA"/>
</dbReference>
<dbReference type="Gene3D" id="1.10.530.10">
    <property type="match status" value="1"/>
</dbReference>
<keyword evidence="3" id="KW-1185">Reference proteome</keyword>
<dbReference type="SUPFAM" id="SSF53955">
    <property type="entry name" value="Lysozyme-like"/>
    <property type="match status" value="1"/>
</dbReference>
<feature type="domain" description="Transglycosylase SLT" evidence="1">
    <location>
        <begin position="14"/>
        <end position="100"/>
    </location>
</feature>
<comment type="caution">
    <text evidence="2">The sequence shown here is derived from an EMBL/GenBank/DDBJ whole genome shotgun (WGS) entry which is preliminary data.</text>
</comment>
<evidence type="ECO:0000313" key="3">
    <source>
        <dbReference type="Proteomes" id="UP001204142"/>
    </source>
</evidence>
<dbReference type="Pfam" id="PF01464">
    <property type="entry name" value="SLT"/>
    <property type="match status" value="1"/>
</dbReference>
<dbReference type="RefSeq" id="WP_256762899.1">
    <property type="nucleotide sequence ID" value="NZ_JANIGO010000001.1"/>
</dbReference>
<gene>
    <name evidence="2" type="ORF">NQT62_02085</name>
</gene>